<dbReference type="RefSeq" id="WP_267638521.1">
    <property type="nucleotide sequence ID" value="NZ_JAODIY010000014.1"/>
</dbReference>
<dbReference type="PROSITE" id="PS00092">
    <property type="entry name" value="N6_MTASE"/>
    <property type="match status" value="1"/>
</dbReference>
<name>A0ABD5X2Z2_9EURY</name>
<comment type="caution">
    <text evidence="8">The sequence shown here is derived from an EMBL/GenBank/DDBJ whole genome shotgun (WGS) entry which is preliminary data.</text>
</comment>
<dbReference type="Proteomes" id="UP001596414">
    <property type="component" value="Unassembled WGS sequence"/>
</dbReference>
<comment type="catalytic activity">
    <reaction evidence="5">
        <text>a 2'-deoxyadenosine in DNA + S-adenosyl-L-methionine = an N(6)-methyl-2'-deoxyadenosine in DNA + S-adenosyl-L-homocysteine + H(+)</text>
        <dbReference type="Rhea" id="RHEA:15197"/>
        <dbReference type="Rhea" id="RHEA-COMP:12418"/>
        <dbReference type="Rhea" id="RHEA-COMP:12419"/>
        <dbReference type="ChEBI" id="CHEBI:15378"/>
        <dbReference type="ChEBI" id="CHEBI:57856"/>
        <dbReference type="ChEBI" id="CHEBI:59789"/>
        <dbReference type="ChEBI" id="CHEBI:90615"/>
        <dbReference type="ChEBI" id="CHEBI:90616"/>
        <dbReference type="EC" id="2.1.1.72"/>
    </reaction>
</comment>
<dbReference type="InterPro" id="IPR002052">
    <property type="entry name" value="DNA_methylase_N6_adenine_CS"/>
</dbReference>
<feature type="region of interest" description="Disordered" evidence="6">
    <location>
        <begin position="254"/>
        <end position="277"/>
    </location>
</feature>
<dbReference type="InterPro" id="IPR011639">
    <property type="entry name" value="MethylTrfase_TaqI-like_dom"/>
</dbReference>
<sequence length="1401" mass="159858">MESNSLSNQKAQLDKAEREHLEDVVEKLRSRVEDNVRFQLTQKGLDDEPEDKDSLDGDIKQLVDAIDLEGVDGHTWEEAFEKYIAGVGYTIVNRLAALRCMEVRDFIKREVTRFKDSGLTPAAEPLTDGTEDFLLEDEAILAAYHNTCDELADEIEILFDRSSTYSLIDPDDDTFEEICGMLDDIPDEVWRADDVLGWIYEYYNRPVVEALDAKNKLDPEDIGPANQFYTPHWVVRMLADNSLGRLYLEATDQEDEIPKPGALSPEERKNRQVTPTDAPTVPELCTYLIPDEEHGNTPEFDHPQELRVIDPACGSGHFLLYAFDILERIWWAETNLDRAEIPAKILEHNLYGVDIDLRSCQLTAFNLYLKARTRAEEEEGEFEMPNVGIVCADARVAEIEDGTEVIDEITGEGTDLRKAIDDVIETFQHTEALGSLLDVSGTLEEAFDSSKTQAELSDYNGGAHQSLHSFLKALRRAVEDQTSDSFREQNLRSFLNLLVVLTQEYDIALMNPPYGSRGRMPNDVKKYVSENYQYTTEYYINFVEASERLVSSGGRLGMLIKREFMFKRTFEDFRKDFIGELGSFDFVTEFGQGLLDKATVRNAGAIVRVGQRKKSDSEGLFFRLHDVDKGKKEYEFLKSAYGNGGDRRRYSVSLSEFSMIPGAPLSYWVPKHIRSLYDSPIVLDSGNANINKESLGITRAGVQTGKDARFLRRVWETNKGSWVPFAKGGQDAWMLPKINLMIQWKNNGEAISRKYEDGNGTPNRQHYFKKSITYTVAKESGRRFGYLDESIFSHKGSVVIPKRNIWSVLGYLNSELLTYLVLAQTPSRFWEVGELAKLPWYEELLELGIGQISQEIAGSIISLRRHEFDSPHYTVPVLLYVLGYDSHLSIYNDHPHRDLLNDLETVEPSISKPDESIQDLGIAASEYKRSTVERAENKSENIDKLLFSHFDISDDTIEEIYDEISVRTNQDPRLRQSSSVDTANKIPKNLPEMVKDLLLHLTLKIVHESDDGIISISDVDGEDDLLTHVEEEFEHIWGEYATDRLAEVDNVLGTKSAAEEAYPNLRTWLKRDLFDYHVSKFERTPVLWRFTTERLVSDSEGEGFGCLVDYHQLDEGIFDRLQNNYLEPRKNLLRERRSAANRRRSNDSLSASEQAEAAEEYARCESGLEQIAVFEDRLAELAQSNPRQWSTEKQQAADSATERVAEFRRRTEERLKIVDELAAMEDVDMGELFTGNFYQKVEDQREEWIDGLDDLEAALNAYAVDSDQPVEAHLYDLFDYYTDDLLGSSHFASNGIFYMTYYFDNFEQADQARLDDADISRRQRLISQLASDLEEYIELGESISEDCQEISSDISSDWADRALSEITTAGYQPNHKHGVEINIIPLSDAEIVPKTVDDEVL</sequence>
<organism evidence="8 9">
    <name type="scientific">Halovenus rubra</name>
    <dbReference type="NCBI Taxonomy" id="869890"/>
    <lineage>
        <taxon>Archaea</taxon>
        <taxon>Methanobacteriati</taxon>
        <taxon>Methanobacteriota</taxon>
        <taxon>Stenosarchaea group</taxon>
        <taxon>Halobacteria</taxon>
        <taxon>Halobacteriales</taxon>
        <taxon>Haloarculaceae</taxon>
        <taxon>Halovenus</taxon>
    </lineage>
</organism>
<evidence type="ECO:0000313" key="8">
    <source>
        <dbReference type="EMBL" id="MFC7125520.1"/>
    </source>
</evidence>
<keyword evidence="2 8" id="KW-0489">Methyltransferase</keyword>
<dbReference type="InterPro" id="IPR029063">
    <property type="entry name" value="SAM-dependent_MTases_sf"/>
</dbReference>
<dbReference type="PANTHER" id="PTHR33841">
    <property type="entry name" value="DNA METHYLTRANSFERASE YEEA-RELATED"/>
    <property type="match status" value="1"/>
</dbReference>
<keyword evidence="4" id="KW-0949">S-adenosyl-L-methionine</keyword>
<dbReference type="Pfam" id="PF07669">
    <property type="entry name" value="Eco57I"/>
    <property type="match status" value="1"/>
</dbReference>
<reference evidence="8 9" key="1">
    <citation type="journal article" date="2014" name="Int. J. Syst. Evol. Microbiol.">
        <title>Complete genome sequence of Corynebacterium casei LMG S-19264T (=DSM 44701T), isolated from a smear-ripened cheese.</title>
        <authorList>
            <consortium name="US DOE Joint Genome Institute (JGI-PGF)"/>
            <person name="Walter F."/>
            <person name="Albersmeier A."/>
            <person name="Kalinowski J."/>
            <person name="Ruckert C."/>
        </authorList>
    </citation>
    <scope>NUCLEOTIDE SEQUENCE [LARGE SCALE GENOMIC DNA]</scope>
    <source>
        <strain evidence="8 9">CGMCC 4.7215</strain>
    </source>
</reference>
<evidence type="ECO:0000256" key="3">
    <source>
        <dbReference type="ARBA" id="ARBA00022679"/>
    </source>
</evidence>
<gene>
    <name evidence="8" type="primary">pglX</name>
    <name evidence="8" type="ORF">ACFQJ7_05630</name>
</gene>
<keyword evidence="3 8" id="KW-0808">Transferase</keyword>
<protein>
    <recommendedName>
        <fullName evidence="1">site-specific DNA-methyltransferase (adenine-specific)</fullName>
        <ecNumber evidence="1">2.1.1.72</ecNumber>
    </recommendedName>
</protein>
<dbReference type="InterPro" id="IPR047939">
    <property type="entry name" value="BREX_1_PglX"/>
</dbReference>
<evidence type="ECO:0000313" key="9">
    <source>
        <dbReference type="Proteomes" id="UP001596414"/>
    </source>
</evidence>
<feature type="domain" description="Type II methyltransferase M.TaqI-like" evidence="7">
    <location>
        <begin position="348"/>
        <end position="578"/>
    </location>
</feature>
<evidence type="ECO:0000259" key="7">
    <source>
        <dbReference type="Pfam" id="PF07669"/>
    </source>
</evidence>
<dbReference type="SUPFAM" id="SSF53335">
    <property type="entry name" value="S-adenosyl-L-methionine-dependent methyltransferases"/>
    <property type="match status" value="1"/>
</dbReference>
<evidence type="ECO:0000256" key="5">
    <source>
        <dbReference type="ARBA" id="ARBA00047942"/>
    </source>
</evidence>
<dbReference type="GO" id="GO:0009007">
    <property type="term" value="F:site-specific DNA-methyltransferase (adenine-specific) activity"/>
    <property type="evidence" value="ECO:0007669"/>
    <property type="project" value="UniProtKB-EC"/>
</dbReference>
<accession>A0ABD5X2Z2</accession>
<dbReference type="Gene3D" id="3.40.50.150">
    <property type="entry name" value="Vaccinia Virus protein VP39"/>
    <property type="match status" value="1"/>
</dbReference>
<evidence type="ECO:0000256" key="1">
    <source>
        <dbReference type="ARBA" id="ARBA00011900"/>
    </source>
</evidence>
<dbReference type="NCBIfam" id="NF033452">
    <property type="entry name" value="BREX_1_MTaseX"/>
    <property type="match status" value="1"/>
</dbReference>
<dbReference type="PRINTS" id="PR00507">
    <property type="entry name" value="N12N6MTFRASE"/>
</dbReference>
<dbReference type="NCBIfam" id="NF033454">
    <property type="entry name" value="BREX_5_MTaseX"/>
    <property type="match status" value="1"/>
</dbReference>
<dbReference type="EC" id="2.1.1.72" evidence="1"/>
<dbReference type="InterPro" id="IPR050953">
    <property type="entry name" value="N4_N6_ade-DNA_methylase"/>
</dbReference>
<evidence type="ECO:0000256" key="2">
    <source>
        <dbReference type="ARBA" id="ARBA00022603"/>
    </source>
</evidence>
<proteinExistence type="predicted"/>
<evidence type="ECO:0000256" key="6">
    <source>
        <dbReference type="SAM" id="MobiDB-lite"/>
    </source>
</evidence>
<dbReference type="EMBL" id="JBHSZQ010000005">
    <property type="protein sequence ID" value="MFC7125520.1"/>
    <property type="molecule type" value="Genomic_DNA"/>
</dbReference>
<dbReference type="GO" id="GO:0032259">
    <property type="term" value="P:methylation"/>
    <property type="evidence" value="ECO:0007669"/>
    <property type="project" value="UniProtKB-KW"/>
</dbReference>
<evidence type="ECO:0000256" key="4">
    <source>
        <dbReference type="ARBA" id="ARBA00022691"/>
    </source>
</evidence>
<dbReference type="PANTHER" id="PTHR33841:SF1">
    <property type="entry name" value="DNA METHYLTRANSFERASE A"/>
    <property type="match status" value="1"/>
</dbReference>